<comment type="caution">
    <text evidence="1">The sequence shown here is derived from an EMBL/GenBank/DDBJ whole genome shotgun (WGS) entry which is preliminary data.</text>
</comment>
<accession>A0A7J6VS26</accession>
<keyword evidence="2" id="KW-1185">Reference proteome</keyword>
<proteinExistence type="predicted"/>
<gene>
    <name evidence="1" type="ORF">FRX31_022853</name>
</gene>
<evidence type="ECO:0000313" key="2">
    <source>
        <dbReference type="Proteomes" id="UP000554482"/>
    </source>
</evidence>
<name>A0A7J6VS26_THATH</name>
<evidence type="ECO:0000313" key="1">
    <source>
        <dbReference type="EMBL" id="KAF5187561.1"/>
    </source>
</evidence>
<reference evidence="1 2" key="1">
    <citation type="submission" date="2020-06" db="EMBL/GenBank/DDBJ databases">
        <title>Transcriptomic and genomic resources for Thalictrum thalictroides and T. hernandezii: Facilitating candidate gene discovery in an emerging model plant lineage.</title>
        <authorList>
            <person name="Arias T."/>
            <person name="Riano-Pachon D.M."/>
            <person name="Di Stilio V.S."/>
        </authorList>
    </citation>
    <scope>NUCLEOTIDE SEQUENCE [LARGE SCALE GENOMIC DNA]</scope>
    <source>
        <strain evidence="2">cv. WT478/WT964</strain>
        <tissue evidence="1">Leaves</tissue>
    </source>
</reference>
<dbReference type="OrthoDB" id="663108at2759"/>
<organism evidence="1 2">
    <name type="scientific">Thalictrum thalictroides</name>
    <name type="common">Rue-anemone</name>
    <name type="synonym">Anemone thalictroides</name>
    <dbReference type="NCBI Taxonomy" id="46969"/>
    <lineage>
        <taxon>Eukaryota</taxon>
        <taxon>Viridiplantae</taxon>
        <taxon>Streptophyta</taxon>
        <taxon>Embryophyta</taxon>
        <taxon>Tracheophyta</taxon>
        <taxon>Spermatophyta</taxon>
        <taxon>Magnoliopsida</taxon>
        <taxon>Ranunculales</taxon>
        <taxon>Ranunculaceae</taxon>
        <taxon>Thalictroideae</taxon>
        <taxon>Thalictrum</taxon>
    </lineage>
</organism>
<dbReference type="Proteomes" id="UP000554482">
    <property type="component" value="Unassembled WGS sequence"/>
</dbReference>
<dbReference type="EMBL" id="JABWDY010027843">
    <property type="protein sequence ID" value="KAF5187561.1"/>
    <property type="molecule type" value="Genomic_DNA"/>
</dbReference>
<sequence length="100" mass="11306">MKRLNEIIEYTGSKCKSNTSKRKTACKCGSTNCTKCKSKEKGKGTHKLKCRDVVKNHKFMLWRAVDSIGYGGTNIVGTSASHLLDELAVDDIVIEERYYW</sequence>
<dbReference type="AlphaFoldDB" id="A0A7J6VS26"/>
<protein>
    <submittedName>
        <fullName evidence="1">Uncharacterized protein</fullName>
    </submittedName>
</protein>